<keyword evidence="1" id="KW-0732">Signal</keyword>
<dbReference type="EMBL" id="JBHSKD010000009">
    <property type="protein sequence ID" value="MFC5176985.1"/>
    <property type="molecule type" value="Genomic_DNA"/>
</dbReference>
<comment type="caution">
    <text evidence="2">The sequence shown here is derived from an EMBL/GenBank/DDBJ whole genome shotgun (WGS) entry which is preliminary data.</text>
</comment>
<reference evidence="3" key="1">
    <citation type="journal article" date="2019" name="Int. J. Syst. Evol. Microbiol.">
        <title>The Global Catalogue of Microorganisms (GCM) 10K type strain sequencing project: providing services to taxonomists for standard genome sequencing and annotation.</title>
        <authorList>
            <consortium name="The Broad Institute Genomics Platform"/>
            <consortium name="The Broad Institute Genome Sequencing Center for Infectious Disease"/>
            <person name="Wu L."/>
            <person name="Ma J."/>
        </authorList>
    </citation>
    <scope>NUCLEOTIDE SEQUENCE [LARGE SCALE GENOMIC DNA]</scope>
    <source>
        <strain evidence="3">DFY41</strain>
    </source>
</reference>
<keyword evidence="3" id="KW-1185">Reference proteome</keyword>
<organism evidence="2 3">
    <name type="scientific">Nocardioides taihuensis</name>
    <dbReference type="NCBI Taxonomy" id="1835606"/>
    <lineage>
        <taxon>Bacteria</taxon>
        <taxon>Bacillati</taxon>
        <taxon>Actinomycetota</taxon>
        <taxon>Actinomycetes</taxon>
        <taxon>Propionibacteriales</taxon>
        <taxon>Nocardioidaceae</taxon>
        <taxon>Nocardioides</taxon>
    </lineage>
</organism>
<proteinExistence type="predicted"/>
<name>A0ABW0BIQ4_9ACTN</name>
<sequence>MNTTTRTLKTRLAATLVVATLAPTVALMTAGSASAQGGDEVINRGSCSGSTHWKMKAKPRDSRIEVEAEIDSNVNGQSWNWKLFHDGSVSAHGTSTTQAPSGSFSVQRKTTDAAGTDRFKFRAVNPATDEVCVARVAL</sequence>
<dbReference type="Proteomes" id="UP001596087">
    <property type="component" value="Unassembled WGS sequence"/>
</dbReference>
<evidence type="ECO:0000256" key="1">
    <source>
        <dbReference type="SAM" id="SignalP"/>
    </source>
</evidence>
<evidence type="ECO:0000313" key="3">
    <source>
        <dbReference type="Proteomes" id="UP001596087"/>
    </source>
</evidence>
<dbReference type="RefSeq" id="WP_378589676.1">
    <property type="nucleotide sequence ID" value="NZ_JBHSKD010000009.1"/>
</dbReference>
<feature type="signal peptide" evidence="1">
    <location>
        <begin position="1"/>
        <end position="35"/>
    </location>
</feature>
<gene>
    <name evidence="2" type="ORF">ACFPGP_09905</name>
</gene>
<evidence type="ECO:0008006" key="4">
    <source>
        <dbReference type="Google" id="ProtNLM"/>
    </source>
</evidence>
<protein>
    <recommendedName>
        <fullName evidence="4">Proteinase inhibitor I42 chagasin domain-containing protein</fullName>
    </recommendedName>
</protein>
<feature type="chain" id="PRO_5046242209" description="Proteinase inhibitor I42 chagasin domain-containing protein" evidence="1">
    <location>
        <begin position="36"/>
        <end position="138"/>
    </location>
</feature>
<evidence type="ECO:0000313" key="2">
    <source>
        <dbReference type="EMBL" id="MFC5176985.1"/>
    </source>
</evidence>
<accession>A0ABW0BIQ4</accession>